<dbReference type="GO" id="GO:0000287">
    <property type="term" value="F:magnesium ion binding"/>
    <property type="evidence" value="ECO:0007669"/>
    <property type="project" value="TreeGrafter"/>
</dbReference>
<dbReference type="InterPro" id="IPR040442">
    <property type="entry name" value="Pyrv_kinase-like_dom_sf"/>
</dbReference>
<sequence length="293" mass="32449">MIIPRRSVLYVPGSNMKMMEKASGLPADVVILDLEDAVAPEEKKNARALVRKALSELPFAGKERLVRINSFSSGLGRDDLEEVAESKPDGFVLPKVESPVDVRIASELLSMLEKKMQIIKGHFPLFLMIETPLGLLKAMESASSDKRVRGLIFGAADFIRQTGGRISSDRRELLYPMNHILIVARATGCIAIDAPYFNFRDEEGLRNECIQARSLGFDGKSVIHPSQIPIVNEIFSPTKEEIEFSLKVIEAFEDAQRKGVGVISIDGQMIENVHYFIAKKTIGLAKKLGIIPD</sequence>
<keyword evidence="2" id="KW-0479">Metal-binding</keyword>
<evidence type="ECO:0000256" key="1">
    <source>
        <dbReference type="ARBA" id="ARBA00001946"/>
    </source>
</evidence>
<dbReference type="SUPFAM" id="SSF51621">
    <property type="entry name" value="Phosphoenolpyruvate/pyruvate domain"/>
    <property type="match status" value="1"/>
</dbReference>
<comment type="cofactor">
    <cofactor evidence="1">
        <name>Mg(2+)</name>
        <dbReference type="ChEBI" id="CHEBI:18420"/>
    </cofactor>
</comment>
<dbReference type="PANTHER" id="PTHR32308:SF0">
    <property type="entry name" value="HPCH_HPAI ALDOLASE_CITRATE LYASE DOMAIN-CONTAINING PROTEIN"/>
    <property type="match status" value="1"/>
</dbReference>
<gene>
    <name evidence="5" type="ORF">HGMM_F53F08C03</name>
</gene>
<evidence type="ECO:0000313" key="5">
    <source>
        <dbReference type="EMBL" id="BAL57966.1"/>
    </source>
</evidence>
<organism evidence="5">
    <name type="scientific">uncultured prokaryote</name>
    <dbReference type="NCBI Taxonomy" id="198431"/>
    <lineage>
        <taxon>unclassified sequences</taxon>
        <taxon>environmental samples</taxon>
    </lineage>
</organism>
<dbReference type="EMBL" id="AP011790">
    <property type="protein sequence ID" value="BAL57966.1"/>
    <property type="molecule type" value="Genomic_DNA"/>
</dbReference>
<keyword evidence="5" id="KW-0456">Lyase</keyword>
<name>H5SPB5_9ZZZZ</name>
<dbReference type="PANTHER" id="PTHR32308">
    <property type="entry name" value="LYASE BETA SUBUNIT, PUTATIVE (AFU_ORTHOLOGUE AFUA_4G13030)-RELATED"/>
    <property type="match status" value="1"/>
</dbReference>
<reference evidence="5" key="1">
    <citation type="journal article" date="2005" name="Environ. Microbiol.">
        <title>Genetic and functional properties of uncultivated thermophilic crenarchaeotes from a subsurface gold mine as revealed by analysis of genome fragments.</title>
        <authorList>
            <person name="Nunoura T."/>
            <person name="Hirayama H."/>
            <person name="Takami H."/>
            <person name="Oida H."/>
            <person name="Nishi S."/>
            <person name="Shimamura S."/>
            <person name="Suzuki Y."/>
            <person name="Inagaki F."/>
            <person name="Takai K."/>
            <person name="Nealson K.H."/>
            <person name="Horikoshi K."/>
        </authorList>
    </citation>
    <scope>NUCLEOTIDE SEQUENCE</scope>
</reference>
<feature type="domain" description="HpcH/HpaI aldolase/citrate lyase" evidence="4">
    <location>
        <begin position="6"/>
        <end position="225"/>
    </location>
</feature>
<dbReference type="Pfam" id="PF03328">
    <property type="entry name" value="HpcH_HpaI"/>
    <property type="match status" value="1"/>
</dbReference>
<protein>
    <submittedName>
        <fullName evidence="5">Citryl-CoA lyase</fullName>
    </submittedName>
</protein>
<dbReference type="GO" id="GO:0016829">
    <property type="term" value="F:lyase activity"/>
    <property type="evidence" value="ECO:0007669"/>
    <property type="project" value="UniProtKB-KW"/>
</dbReference>
<dbReference type="Gene3D" id="3.20.20.60">
    <property type="entry name" value="Phosphoenolpyruvate-binding domains"/>
    <property type="match status" value="1"/>
</dbReference>
<evidence type="ECO:0000256" key="2">
    <source>
        <dbReference type="ARBA" id="ARBA00022723"/>
    </source>
</evidence>
<keyword evidence="3" id="KW-0460">Magnesium</keyword>
<proteinExistence type="predicted"/>
<dbReference type="InterPro" id="IPR005000">
    <property type="entry name" value="Aldolase/citrate-lyase_domain"/>
</dbReference>
<dbReference type="GO" id="GO:0006107">
    <property type="term" value="P:oxaloacetate metabolic process"/>
    <property type="evidence" value="ECO:0007669"/>
    <property type="project" value="TreeGrafter"/>
</dbReference>
<evidence type="ECO:0000256" key="3">
    <source>
        <dbReference type="ARBA" id="ARBA00022842"/>
    </source>
</evidence>
<reference evidence="5" key="2">
    <citation type="journal article" date="2012" name="PLoS ONE">
        <title>A Deeply Branching Thermophilic Bacterium with an Ancient Acetyl-CoA Pathway Dominates a Subsurface Ecosystem.</title>
        <authorList>
            <person name="Takami H."/>
            <person name="Noguchi H."/>
            <person name="Takaki Y."/>
            <person name="Uchiyama I."/>
            <person name="Toyoda A."/>
            <person name="Nishi S."/>
            <person name="Chee G.-J."/>
            <person name="Arai W."/>
            <person name="Nunoura T."/>
            <person name="Itoh T."/>
            <person name="Hattori M."/>
            <person name="Takai K."/>
        </authorList>
    </citation>
    <scope>NUCLEOTIDE SEQUENCE</scope>
</reference>
<dbReference type="AlphaFoldDB" id="H5SPB5"/>
<dbReference type="PIRSF" id="PIRSF015582">
    <property type="entry name" value="Cit_lyase_B"/>
    <property type="match status" value="1"/>
</dbReference>
<accession>H5SPB5</accession>
<dbReference type="InterPro" id="IPR015813">
    <property type="entry name" value="Pyrv/PenolPyrv_kinase-like_dom"/>
</dbReference>
<evidence type="ECO:0000259" key="4">
    <source>
        <dbReference type="Pfam" id="PF03328"/>
    </source>
</evidence>
<dbReference type="InterPro" id="IPR011206">
    <property type="entry name" value="Citrate_lyase_beta/mcl1/mcl2"/>
</dbReference>